<protein>
    <submittedName>
        <fullName evidence="4">Uncharacterized protein</fullName>
    </submittedName>
</protein>
<evidence type="ECO:0000313" key="5">
    <source>
        <dbReference type="Proteomes" id="UP001208570"/>
    </source>
</evidence>
<dbReference type="PROSITE" id="PS51450">
    <property type="entry name" value="LRR"/>
    <property type="match status" value="1"/>
</dbReference>
<dbReference type="InterPro" id="IPR001611">
    <property type="entry name" value="Leu-rich_rpt"/>
</dbReference>
<dbReference type="SUPFAM" id="SSF52058">
    <property type="entry name" value="L domain-like"/>
    <property type="match status" value="1"/>
</dbReference>
<comment type="caution">
    <text evidence="4">The sequence shown here is derived from an EMBL/GenBank/DDBJ whole genome shotgun (WGS) entry which is preliminary data.</text>
</comment>
<keyword evidence="3" id="KW-0732">Signal</keyword>
<name>A0AAD9ITJ3_9ANNE</name>
<evidence type="ECO:0000313" key="4">
    <source>
        <dbReference type="EMBL" id="KAK2140328.1"/>
    </source>
</evidence>
<evidence type="ECO:0000256" key="1">
    <source>
        <dbReference type="ARBA" id="ARBA00022614"/>
    </source>
</evidence>
<dbReference type="Proteomes" id="UP001208570">
    <property type="component" value="Unassembled WGS sequence"/>
</dbReference>
<keyword evidence="5" id="KW-1185">Reference proteome</keyword>
<evidence type="ECO:0000256" key="2">
    <source>
        <dbReference type="ARBA" id="ARBA00022737"/>
    </source>
</evidence>
<dbReference type="SMART" id="SM00369">
    <property type="entry name" value="LRR_TYP"/>
    <property type="match status" value="5"/>
</dbReference>
<evidence type="ECO:0000256" key="3">
    <source>
        <dbReference type="SAM" id="SignalP"/>
    </source>
</evidence>
<keyword evidence="1" id="KW-0433">Leucine-rich repeat</keyword>
<dbReference type="SMART" id="SM00364">
    <property type="entry name" value="LRR_BAC"/>
    <property type="match status" value="4"/>
</dbReference>
<dbReference type="PANTHER" id="PTHR45712:SF31">
    <property type="entry name" value="PODOCAN"/>
    <property type="match status" value="1"/>
</dbReference>
<dbReference type="AlphaFoldDB" id="A0AAD9ITJ3"/>
<dbReference type="InterPro" id="IPR032675">
    <property type="entry name" value="LRR_dom_sf"/>
</dbReference>
<gene>
    <name evidence="4" type="ORF">LSH36_1388g00006</name>
</gene>
<feature type="chain" id="PRO_5041944991" evidence="3">
    <location>
        <begin position="19"/>
        <end position="297"/>
    </location>
</feature>
<proteinExistence type="predicted"/>
<sequence length="297" mass="33151">MMMIILLLATILAKPVVGDYNDITREYSHIDDNQLSTIPTDIPSAALVVTLNSNAITNVDSFPELLHVKTIKLQNNLLTEFPDLKNASASLNSLFLDNNLITRITEDRLSALQALNWLSISNNKLTSLPDIDMPNLSNLLIDGNELMEYFPVLPLLGRRIRYLKLGYPMMKPITAESLKALPLLRGLRMERCGLKEIPPVIGSSPQIKKLFLNKNNLHELPGDLFISLSQILDVDLSNNDLENVPDVCHLKKFCLKNNPLHCDKRLLPLKVALIFGTIVLDDVTCVAPPALGWKNIC</sequence>
<organism evidence="4 5">
    <name type="scientific">Paralvinella palmiformis</name>
    <dbReference type="NCBI Taxonomy" id="53620"/>
    <lineage>
        <taxon>Eukaryota</taxon>
        <taxon>Metazoa</taxon>
        <taxon>Spiralia</taxon>
        <taxon>Lophotrochozoa</taxon>
        <taxon>Annelida</taxon>
        <taxon>Polychaeta</taxon>
        <taxon>Sedentaria</taxon>
        <taxon>Canalipalpata</taxon>
        <taxon>Terebellida</taxon>
        <taxon>Terebelliformia</taxon>
        <taxon>Alvinellidae</taxon>
        <taxon>Paralvinella</taxon>
    </lineage>
</organism>
<dbReference type="Gene3D" id="3.80.10.10">
    <property type="entry name" value="Ribonuclease Inhibitor"/>
    <property type="match status" value="2"/>
</dbReference>
<accession>A0AAD9ITJ3</accession>
<dbReference type="GO" id="GO:0005615">
    <property type="term" value="C:extracellular space"/>
    <property type="evidence" value="ECO:0007669"/>
    <property type="project" value="TreeGrafter"/>
</dbReference>
<feature type="signal peptide" evidence="3">
    <location>
        <begin position="1"/>
        <end position="18"/>
    </location>
</feature>
<keyword evidence="2" id="KW-0677">Repeat</keyword>
<dbReference type="InterPro" id="IPR050333">
    <property type="entry name" value="SLRP"/>
</dbReference>
<reference evidence="4" key="1">
    <citation type="journal article" date="2023" name="Mol. Biol. Evol.">
        <title>Third-Generation Sequencing Reveals the Adaptive Role of the Epigenome in Three Deep-Sea Polychaetes.</title>
        <authorList>
            <person name="Perez M."/>
            <person name="Aroh O."/>
            <person name="Sun Y."/>
            <person name="Lan Y."/>
            <person name="Juniper S.K."/>
            <person name="Young C.R."/>
            <person name="Angers B."/>
            <person name="Qian P.Y."/>
        </authorList>
    </citation>
    <scope>NUCLEOTIDE SEQUENCE</scope>
    <source>
        <strain evidence="4">P08H-3</strain>
    </source>
</reference>
<dbReference type="EMBL" id="JAODUP010001389">
    <property type="protein sequence ID" value="KAK2140328.1"/>
    <property type="molecule type" value="Genomic_DNA"/>
</dbReference>
<dbReference type="PANTHER" id="PTHR45712">
    <property type="entry name" value="AGAP008170-PA"/>
    <property type="match status" value="1"/>
</dbReference>
<dbReference type="InterPro" id="IPR003591">
    <property type="entry name" value="Leu-rich_rpt_typical-subtyp"/>
</dbReference>